<keyword evidence="2" id="KW-0548">Nucleotidyltransferase</keyword>
<proteinExistence type="predicted"/>
<accession>A0A9R1W828</accession>
<dbReference type="InterPro" id="IPR036397">
    <property type="entry name" value="RNaseH_sf"/>
</dbReference>
<keyword evidence="6" id="KW-0695">RNA-directed DNA polymerase</keyword>
<feature type="domain" description="Integrase zinc-binding" evidence="8">
    <location>
        <begin position="190"/>
        <end position="227"/>
    </location>
</feature>
<reference evidence="9 10" key="1">
    <citation type="journal article" date="2017" name="Nat. Commun.">
        <title>Genome assembly with in vitro proximity ligation data and whole-genome triplication in lettuce.</title>
        <authorList>
            <person name="Reyes-Chin-Wo S."/>
            <person name="Wang Z."/>
            <person name="Yang X."/>
            <person name="Kozik A."/>
            <person name="Arikit S."/>
            <person name="Song C."/>
            <person name="Xia L."/>
            <person name="Froenicke L."/>
            <person name="Lavelle D.O."/>
            <person name="Truco M.J."/>
            <person name="Xia R."/>
            <person name="Zhu S."/>
            <person name="Xu C."/>
            <person name="Xu H."/>
            <person name="Xu X."/>
            <person name="Cox K."/>
            <person name="Korf I."/>
            <person name="Meyers B.C."/>
            <person name="Michelmore R.W."/>
        </authorList>
    </citation>
    <scope>NUCLEOTIDE SEQUENCE [LARGE SCALE GENOMIC DNA]</scope>
    <source>
        <strain evidence="10">cv. Salinas</strain>
        <tissue evidence="9">Seedlings</tissue>
    </source>
</reference>
<evidence type="ECO:0000259" key="8">
    <source>
        <dbReference type="Pfam" id="PF17921"/>
    </source>
</evidence>
<dbReference type="CDD" id="cd09274">
    <property type="entry name" value="RNase_HI_RT_Ty3"/>
    <property type="match status" value="1"/>
</dbReference>
<comment type="caution">
    <text evidence="9">The sequence shown here is derived from an EMBL/GenBank/DDBJ whole genome shotgun (WGS) entry which is preliminary data.</text>
</comment>
<dbReference type="PANTHER" id="PTHR34072">
    <property type="entry name" value="ENZYMATIC POLYPROTEIN-RELATED"/>
    <property type="match status" value="1"/>
</dbReference>
<dbReference type="Proteomes" id="UP000235145">
    <property type="component" value="Unassembled WGS sequence"/>
</dbReference>
<dbReference type="GO" id="GO:0003676">
    <property type="term" value="F:nucleic acid binding"/>
    <property type="evidence" value="ECO:0007669"/>
    <property type="project" value="InterPro"/>
</dbReference>
<dbReference type="InterPro" id="IPR043502">
    <property type="entry name" value="DNA/RNA_pol_sf"/>
</dbReference>
<feature type="domain" description="Reverse transcriptase RNase H-like" evidence="7">
    <location>
        <begin position="3"/>
        <end position="98"/>
    </location>
</feature>
<dbReference type="GO" id="GO:0016787">
    <property type="term" value="F:hydrolase activity"/>
    <property type="evidence" value="ECO:0007669"/>
    <property type="project" value="UniProtKB-KW"/>
</dbReference>
<name>A0A9R1W828_LACSA</name>
<evidence type="ECO:0008006" key="11">
    <source>
        <dbReference type="Google" id="ProtNLM"/>
    </source>
</evidence>
<evidence type="ECO:0000259" key="7">
    <source>
        <dbReference type="Pfam" id="PF17917"/>
    </source>
</evidence>
<evidence type="ECO:0000256" key="2">
    <source>
        <dbReference type="ARBA" id="ARBA00022695"/>
    </source>
</evidence>
<keyword evidence="3" id="KW-0540">Nuclease</keyword>
<keyword evidence="4" id="KW-0255">Endonuclease</keyword>
<organism evidence="9 10">
    <name type="scientific">Lactuca sativa</name>
    <name type="common">Garden lettuce</name>
    <dbReference type="NCBI Taxonomy" id="4236"/>
    <lineage>
        <taxon>Eukaryota</taxon>
        <taxon>Viridiplantae</taxon>
        <taxon>Streptophyta</taxon>
        <taxon>Embryophyta</taxon>
        <taxon>Tracheophyta</taxon>
        <taxon>Spermatophyta</taxon>
        <taxon>Magnoliopsida</taxon>
        <taxon>eudicotyledons</taxon>
        <taxon>Gunneridae</taxon>
        <taxon>Pentapetalae</taxon>
        <taxon>asterids</taxon>
        <taxon>campanulids</taxon>
        <taxon>Asterales</taxon>
        <taxon>Asteraceae</taxon>
        <taxon>Cichorioideae</taxon>
        <taxon>Cichorieae</taxon>
        <taxon>Lactucinae</taxon>
        <taxon>Lactuca</taxon>
    </lineage>
</organism>
<evidence type="ECO:0000256" key="3">
    <source>
        <dbReference type="ARBA" id="ARBA00022722"/>
    </source>
</evidence>
<dbReference type="InterPro" id="IPR041373">
    <property type="entry name" value="RT_RNaseH"/>
</dbReference>
<dbReference type="AlphaFoldDB" id="A0A9R1W828"/>
<dbReference type="Pfam" id="PF17921">
    <property type="entry name" value="Integrase_H2C2"/>
    <property type="match status" value="1"/>
</dbReference>
<evidence type="ECO:0000256" key="4">
    <source>
        <dbReference type="ARBA" id="ARBA00022759"/>
    </source>
</evidence>
<protein>
    <recommendedName>
        <fullName evidence="11">Reverse transcriptase RNase H-like domain-containing protein</fullName>
    </recommendedName>
</protein>
<dbReference type="InterPro" id="IPR041588">
    <property type="entry name" value="Integrase_H2C2"/>
</dbReference>
<evidence type="ECO:0000256" key="1">
    <source>
        <dbReference type="ARBA" id="ARBA00022679"/>
    </source>
</evidence>
<keyword evidence="1" id="KW-0808">Transferase</keyword>
<evidence type="ECO:0000256" key="6">
    <source>
        <dbReference type="ARBA" id="ARBA00022918"/>
    </source>
</evidence>
<evidence type="ECO:0000313" key="9">
    <source>
        <dbReference type="EMBL" id="KAJ0217800.1"/>
    </source>
</evidence>
<keyword evidence="10" id="KW-1185">Reference proteome</keyword>
<sequence length="302" mass="35298">MEDFVVYCDASISGLGAMLIHRGHVIAYASRQLKPHEMRYSSHDLELRAVVFALKIWRHYLYGVQCTIYTDHKSLKYLMDQPNLNMRQRRWLDVVMDYECEILYHPGKANVVADALSRRAESATIRDVCLRLSVITLVLDTIREAQLEAMRPENRKRERVIGQISEFVSDSRGLMTFQGRIWVPFGGGERTILMEEAHRSRLSIHPRATKMYLDLKREYWWPCMKRTASPNLLQHTQIAMLQASSANKYWVEQVVKLADKERENLEVIRWDNDIISLVAKEQKERKIAISFKADETTEGKIR</sequence>
<dbReference type="Pfam" id="PF17917">
    <property type="entry name" value="RT_RNaseH"/>
    <property type="match status" value="1"/>
</dbReference>
<dbReference type="Gene3D" id="3.30.420.10">
    <property type="entry name" value="Ribonuclease H-like superfamily/Ribonuclease H"/>
    <property type="match status" value="1"/>
</dbReference>
<dbReference type="PANTHER" id="PTHR34072:SF53">
    <property type="entry name" value="REVERSE TRANSCRIPTASE RNASE H-LIKE DOMAIN-CONTAINING PROTEIN"/>
    <property type="match status" value="1"/>
</dbReference>
<evidence type="ECO:0000256" key="5">
    <source>
        <dbReference type="ARBA" id="ARBA00022801"/>
    </source>
</evidence>
<dbReference type="GO" id="GO:0003964">
    <property type="term" value="F:RNA-directed DNA polymerase activity"/>
    <property type="evidence" value="ECO:0007669"/>
    <property type="project" value="UniProtKB-KW"/>
</dbReference>
<dbReference type="GO" id="GO:0004519">
    <property type="term" value="F:endonuclease activity"/>
    <property type="evidence" value="ECO:0007669"/>
    <property type="project" value="UniProtKB-KW"/>
</dbReference>
<gene>
    <name evidence="9" type="ORF">LSAT_V11C300117020</name>
</gene>
<dbReference type="Gene3D" id="1.10.340.70">
    <property type="match status" value="1"/>
</dbReference>
<dbReference type="SUPFAM" id="SSF56672">
    <property type="entry name" value="DNA/RNA polymerases"/>
    <property type="match status" value="1"/>
</dbReference>
<evidence type="ECO:0000313" key="10">
    <source>
        <dbReference type="Proteomes" id="UP000235145"/>
    </source>
</evidence>
<keyword evidence="5" id="KW-0378">Hydrolase</keyword>
<dbReference type="EMBL" id="NBSK02000003">
    <property type="protein sequence ID" value="KAJ0217800.1"/>
    <property type="molecule type" value="Genomic_DNA"/>
</dbReference>